<dbReference type="SUPFAM" id="SSF75620">
    <property type="entry name" value="Release factor"/>
    <property type="match status" value="1"/>
</dbReference>
<accession>A0AA38HEF3</accession>
<protein>
    <submittedName>
        <fullName evidence="4">RF-1 domain-containing protein</fullName>
    </submittedName>
</protein>
<feature type="domain" description="Prokaryotic-type class I peptide chain release factors" evidence="3">
    <location>
        <begin position="86"/>
        <end position="205"/>
    </location>
</feature>
<evidence type="ECO:0000256" key="2">
    <source>
        <dbReference type="SAM" id="MobiDB-lite"/>
    </source>
</evidence>
<name>A0AA38HEF3_9TREE</name>
<organism evidence="4 5">
    <name type="scientific">Dioszegia hungarica</name>
    <dbReference type="NCBI Taxonomy" id="4972"/>
    <lineage>
        <taxon>Eukaryota</taxon>
        <taxon>Fungi</taxon>
        <taxon>Dikarya</taxon>
        <taxon>Basidiomycota</taxon>
        <taxon>Agaricomycotina</taxon>
        <taxon>Tremellomycetes</taxon>
        <taxon>Tremellales</taxon>
        <taxon>Bulleribasidiaceae</taxon>
        <taxon>Dioszegia</taxon>
    </lineage>
</organism>
<dbReference type="GeneID" id="77731055"/>
<comment type="similarity">
    <text evidence="1">Belongs to the prokaryotic/mitochondrial release factor family.</text>
</comment>
<dbReference type="GO" id="GO:0070126">
    <property type="term" value="P:mitochondrial translational termination"/>
    <property type="evidence" value="ECO:0007669"/>
    <property type="project" value="TreeGrafter"/>
</dbReference>
<dbReference type="PANTHER" id="PTHR11075:SF54">
    <property type="entry name" value="LARGE RIBOSOMAL SUBUNIT PROTEIN ML62"/>
    <property type="match status" value="1"/>
</dbReference>
<evidence type="ECO:0000313" key="5">
    <source>
        <dbReference type="Proteomes" id="UP001164286"/>
    </source>
</evidence>
<evidence type="ECO:0000256" key="1">
    <source>
        <dbReference type="ARBA" id="ARBA00010835"/>
    </source>
</evidence>
<dbReference type="InterPro" id="IPR045853">
    <property type="entry name" value="Pep_chain_release_fac_I_sf"/>
</dbReference>
<sequence length="217" mass="23698">MLIRSCLGSLPHLKSALYAICSTGSSTGSVSCSQTIVRWDHDRRRISSSTVSAAPTPSSLRDLSILTTEAHNTVAREWVNGFKEGDIPKEALEAGFARSSGPGGQHVNKTNSKAMIRCSLGDWLPPFVLPPLRSSPHYLPNPPSLLITSQLSRSAPQNQAAAMSILHQTIISAARSVIKGTTSSEQKQKVQGLMRREEGRRRMDKDRLKSKKAARRE</sequence>
<dbReference type="PANTHER" id="PTHR11075">
    <property type="entry name" value="PEPTIDE CHAIN RELEASE FACTOR"/>
    <property type="match status" value="1"/>
</dbReference>
<dbReference type="EMBL" id="JAKWFO010000003">
    <property type="protein sequence ID" value="KAI9637759.1"/>
    <property type="molecule type" value="Genomic_DNA"/>
</dbReference>
<gene>
    <name evidence="4" type="ORF">MKK02DRAFT_42131</name>
</gene>
<dbReference type="GO" id="GO:0016150">
    <property type="term" value="F:translation release factor activity, codon nonspecific"/>
    <property type="evidence" value="ECO:0007669"/>
    <property type="project" value="TreeGrafter"/>
</dbReference>
<dbReference type="PROSITE" id="PS51257">
    <property type="entry name" value="PROKAR_LIPOPROTEIN"/>
    <property type="match status" value="1"/>
</dbReference>
<proteinExistence type="inferred from homology"/>
<feature type="compositionally biased region" description="Basic residues" evidence="2">
    <location>
        <begin position="208"/>
        <end position="217"/>
    </location>
</feature>
<dbReference type="Gene3D" id="3.30.160.20">
    <property type="match status" value="1"/>
</dbReference>
<dbReference type="RefSeq" id="XP_052947536.1">
    <property type="nucleotide sequence ID" value="XM_053091850.1"/>
</dbReference>
<dbReference type="AlphaFoldDB" id="A0AA38HEF3"/>
<evidence type="ECO:0000313" key="4">
    <source>
        <dbReference type="EMBL" id="KAI9637759.1"/>
    </source>
</evidence>
<dbReference type="InterPro" id="IPR000352">
    <property type="entry name" value="Pep_chain_release_fac_I"/>
</dbReference>
<feature type="region of interest" description="Disordered" evidence="2">
    <location>
        <begin position="179"/>
        <end position="217"/>
    </location>
</feature>
<dbReference type="GO" id="GO:0004045">
    <property type="term" value="F:peptidyl-tRNA hydrolase activity"/>
    <property type="evidence" value="ECO:0007669"/>
    <property type="project" value="TreeGrafter"/>
</dbReference>
<comment type="caution">
    <text evidence="4">The sequence shown here is derived from an EMBL/GenBank/DDBJ whole genome shotgun (WGS) entry which is preliminary data.</text>
</comment>
<evidence type="ECO:0000259" key="3">
    <source>
        <dbReference type="Pfam" id="PF00472"/>
    </source>
</evidence>
<dbReference type="Proteomes" id="UP001164286">
    <property type="component" value="Unassembled WGS sequence"/>
</dbReference>
<keyword evidence="5" id="KW-1185">Reference proteome</keyword>
<reference evidence="4" key="1">
    <citation type="journal article" date="2022" name="G3 (Bethesda)">
        <title>High quality genome of the basidiomycete yeast Dioszegia hungarica PDD-24b-2 isolated from cloud water.</title>
        <authorList>
            <person name="Jarrige D."/>
            <person name="Haridas S."/>
            <person name="Bleykasten-Grosshans C."/>
            <person name="Joly M."/>
            <person name="Nadalig T."/>
            <person name="Sancelme M."/>
            <person name="Vuilleumier S."/>
            <person name="Grigoriev I.V."/>
            <person name="Amato P."/>
            <person name="Bringel F."/>
        </authorList>
    </citation>
    <scope>NUCLEOTIDE SEQUENCE</scope>
    <source>
        <strain evidence="4">PDD-24b-2</strain>
    </source>
</reference>
<dbReference type="Pfam" id="PF00472">
    <property type="entry name" value="RF-1"/>
    <property type="match status" value="1"/>
</dbReference>
<dbReference type="GO" id="GO:0005762">
    <property type="term" value="C:mitochondrial large ribosomal subunit"/>
    <property type="evidence" value="ECO:0007669"/>
    <property type="project" value="TreeGrafter"/>
</dbReference>
<feature type="compositionally biased region" description="Basic and acidic residues" evidence="2">
    <location>
        <begin position="194"/>
        <end position="207"/>
    </location>
</feature>
<dbReference type="InterPro" id="IPR052104">
    <property type="entry name" value="Mito_Release_Factor_mL62"/>
</dbReference>